<dbReference type="InterPro" id="IPR002577">
    <property type="entry name" value="HTH_HxlR"/>
</dbReference>
<dbReference type="Gene3D" id="1.10.10.10">
    <property type="entry name" value="Winged helix-like DNA-binding domain superfamily/Winged helix DNA-binding domain"/>
    <property type="match status" value="1"/>
</dbReference>
<dbReference type="PANTHER" id="PTHR33204">
    <property type="entry name" value="TRANSCRIPTIONAL REGULATOR, MARR FAMILY"/>
    <property type="match status" value="1"/>
</dbReference>
<reference evidence="6" key="1">
    <citation type="submission" date="2023-07" db="EMBL/GenBank/DDBJ databases">
        <authorList>
            <person name="Colorado M.A."/>
            <person name="Villamil L.M."/>
            <person name="Melo J.F."/>
            <person name="Rodriguez J.A."/>
            <person name="Ruiz R.Y."/>
        </authorList>
    </citation>
    <scope>NUCLEOTIDE SEQUENCE [LARGE SCALE GENOMIC DNA]</scope>
    <source>
        <strain evidence="6">C33</strain>
    </source>
</reference>
<keyword evidence="1" id="KW-0805">Transcription regulation</keyword>
<proteinExistence type="predicted"/>
<accession>A0ABU4WE65</accession>
<dbReference type="InterPro" id="IPR036390">
    <property type="entry name" value="WH_DNA-bd_sf"/>
</dbReference>
<protein>
    <submittedName>
        <fullName evidence="5">Winged helix-turn-helix transcriptional regulator</fullName>
    </submittedName>
</protein>
<evidence type="ECO:0000256" key="1">
    <source>
        <dbReference type="ARBA" id="ARBA00023015"/>
    </source>
</evidence>
<evidence type="ECO:0000259" key="4">
    <source>
        <dbReference type="PROSITE" id="PS51118"/>
    </source>
</evidence>
<dbReference type="RefSeq" id="WP_320314790.1">
    <property type="nucleotide sequence ID" value="NZ_JAVIKH010000049.1"/>
</dbReference>
<evidence type="ECO:0000256" key="2">
    <source>
        <dbReference type="ARBA" id="ARBA00023125"/>
    </source>
</evidence>
<dbReference type="InterPro" id="IPR036388">
    <property type="entry name" value="WH-like_DNA-bd_sf"/>
</dbReference>
<sequence>MKLRKEYTCPLEFIHDILRGKWKTVIMWQIYYRKNPSLSQLQKDIKGVSQKILLEQLNELLEYKLVSKEKSLGYPLNVQYYITEDKGMKVIEALKIYQRLGEIYLDELKSISK</sequence>
<dbReference type="PROSITE" id="PS51118">
    <property type="entry name" value="HTH_HXLR"/>
    <property type="match status" value="1"/>
</dbReference>
<evidence type="ECO:0000313" key="5">
    <source>
        <dbReference type="EMBL" id="MDX8337460.1"/>
    </source>
</evidence>
<dbReference type="PANTHER" id="PTHR33204:SF29">
    <property type="entry name" value="TRANSCRIPTIONAL REGULATOR"/>
    <property type="match status" value="1"/>
</dbReference>
<evidence type="ECO:0000313" key="6">
    <source>
        <dbReference type="Proteomes" id="UP001279681"/>
    </source>
</evidence>
<gene>
    <name evidence="5" type="ORF">RFV38_13325</name>
</gene>
<feature type="domain" description="HTH hxlR-type" evidence="4">
    <location>
        <begin position="9"/>
        <end position="109"/>
    </location>
</feature>
<evidence type="ECO:0000256" key="3">
    <source>
        <dbReference type="ARBA" id="ARBA00023163"/>
    </source>
</evidence>
<name>A0ABU4WE65_9FUSO</name>
<comment type="caution">
    <text evidence="5">The sequence shown here is derived from an EMBL/GenBank/DDBJ whole genome shotgun (WGS) entry which is preliminary data.</text>
</comment>
<keyword evidence="6" id="KW-1185">Reference proteome</keyword>
<dbReference type="SUPFAM" id="SSF46785">
    <property type="entry name" value="Winged helix' DNA-binding domain"/>
    <property type="match status" value="1"/>
</dbReference>
<organism evidence="5 6">
    <name type="scientific">Candidatus Cetobacterium colombiensis</name>
    <dbReference type="NCBI Taxonomy" id="3073100"/>
    <lineage>
        <taxon>Bacteria</taxon>
        <taxon>Fusobacteriati</taxon>
        <taxon>Fusobacteriota</taxon>
        <taxon>Fusobacteriia</taxon>
        <taxon>Fusobacteriales</taxon>
        <taxon>Fusobacteriaceae</taxon>
        <taxon>Cetobacterium</taxon>
    </lineage>
</organism>
<keyword evidence="3" id="KW-0804">Transcription</keyword>
<dbReference type="Pfam" id="PF01638">
    <property type="entry name" value="HxlR"/>
    <property type="match status" value="1"/>
</dbReference>
<dbReference type="Proteomes" id="UP001279681">
    <property type="component" value="Unassembled WGS sequence"/>
</dbReference>
<dbReference type="EMBL" id="JAVIKH010000049">
    <property type="protein sequence ID" value="MDX8337460.1"/>
    <property type="molecule type" value="Genomic_DNA"/>
</dbReference>
<keyword evidence="2" id="KW-0238">DNA-binding</keyword>